<accession>A0A0F9YRJ7</accession>
<evidence type="ECO:0000313" key="2">
    <source>
        <dbReference type="Proteomes" id="UP000034350"/>
    </source>
</evidence>
<keyword evidence="2" id="KW-1185">Reference proteome</keyword>
<proteinExistence type="predicted"/>
<dbReference type="RefSeq" id="XP_024330919.1">
    <property type="nucleotide sequence ID" value="XM_024474968.1"/>
</dbReference>
<dbReference type="EMBL" id="JPQZ01000029">
    <property type="protein sequence ID" value="KKO75177.1"/>
    <property type="molecule type" value="Genomic_DNA"/>
</dbReference>
<name>A0A0F9YRJ7_9MICR</name>
<sequence>MNKIIFNKKNLRSHSEINGDRTNKRNFIKRIVEFYLIKNAVSVLQDKYKCFNKVYGLRM</sequence>
<reference evidence="1 2" key="1">
    <citation type="journal article" date="2015" name="Environ. Microbiol.">
        <title>Genome analyses suggest the presence of polyploidy and recent human-driven expansions in eight global populations of the honeybee pathogen Nosema ceranae.</title>
        <authorList>
            <person name="Pelin A."/>
            <person name="Selman M."/>
            <person name="Aris-Brosou S."/>
            <person name="Farinelli L."/>
            <person name="Corradi N."/>
        </authorList>
    </citation>
    <scope>NUCLEOTIDE SEQUENCE [LARGE SCALE GENOMIC DNA]</scope>
    <source>
        <strain evidence="1 2">PA08 1199</strain>
    </source>
</reference>
<evidence type="ECO:0000313" key="1">
    <source>
        <dbReference type="EMBL" id="KKO75177.1"/>
    </source>
</evidence>
<organism evidence="1 2">
    <name type="scientific">Vairimorpha ceranae</name>
    <dbReference type="NCBI Taxonomy" id="40302"/>
    <lineage>
        <taxon>Eukaryota</taxon>
        <taxon>Fungi</taxon>
        <taxon>Fungi incertae sedis</taxon>
        <taxon>Microsporidia</taxon>
        <taxon>Nosematidae</taxon>
        <taxon>Vairimorpha</taxon>
    </lineage>
</organism>
<dbReference type="VEuPathDB" id="MicrosporidiaDB:AAJ76_2900016493"/>
<dbReference type="GeneID" id="36319897"/>
<protein>
    <submittedName>
        <fullName evidence="1">Uncharacterized protein</fullName>
    </submittedName>
</protein>
<gene>
    <name evidence="1" type="ORF">AAJ76_2900016493</name>
</gene>
<dbReference type="Proteomes" id="UP000034350">
    <property type="component" value="Unassembled WGS sequence"/>
</dbReference>
<comment type="caution">
    <text evidence="1">The sequence shown here is derived from an EMBL/GenBank/DDBJ whole genome shotgun (WGS) entry which is preliminary data.</text>
</comment>
<dbReference type="AlphaFoldDB" id="A0A0F9YRJ7"/>